<dbReference type="Proteomes" id="UP000364988">
    <property type="component" value="Unassembled WGS sequence"/>
</dbReference>
<evidence type="ECO:0000313" key="13">
    <source>
        <dbReference type="Proteomes" id="UP000364988"/>
    </source>
</evidence>
<dbReference type="EMBL" id="DAAHUJ010000001">
    <property type="protein sequence ID" value="HAB7362729.1"/>
    <property type="molecule type" value="Genomic_DNA"/>
</dbReference>
<dbReference type="Proteomes" id="UP000460224">
    <property type="component" value="Unassembled WGS sequence"/>
</dbReference>
<proteinExistence type="predicted"/>
<evidence type="ECO:0000313" key="21">
    <source>
        <dbReference type="Proteomes" id="UP000529135"/>
    </source>
</evidence>
<dbReference type="EMBL" id="AABEVI010000027">
    <property type="protein sequence ID" value="EAH0219809.1"/>
    <property type="molecule type" value="Genomic_DNA"/>
</dbReference>
<reference evidence="9" key="6">
    <citation type="submission" date="2020-01" db="EMBL/GenBank/DDBJ databases">
        <authorList>
            <consortium name="NCBI Pathogen Detection Project"/>
        </authorList>
    </citation>
    <scope>NUCLEOTIDE SEQUENCE</scope>
    <source>
        <strain evidence="9">CFIAFB20160079</strain>
    </source>
</reference>
<evidence type="ECO:0000313" key="2">
    <source>
        <dbReference type="EMBL" id="EAD5775391.1"/>
    </source>
</evidence>
<dbReference type="EMBL" id="AALEDS010000025">
    <property type="protein sequence ID" value="ECY6545653.1"/>
    <property type="molecule type" value="Genomic_DNA"/>
</dbReference>
<evidence type="ECO:0000313" key="11">
    <source>
        <dbReference type="EMBL" id="MCO38607.1"/>
    </source>
</evidence>
<dbReference type="Proteomes" id="UP000525068">
    <property type="component" value="Unassembled WGS sequence"/>
</dbReference>
<comment type="caution">
    <text evidence="2">The sequence shown here is derived from an EMBL/GenBank/DDBJ whole genome shotgun (WGS) entry which is preliminary data.</text>
</comment>
<dbReference type="Proteomes" id="UP000413786">
    <property type="component" value="Unassembled WGS sequence"/>
</dbReference>
<evidence type="ECO:0000313" key="6">
    <source>
        <dbReference type="EMBL" id="EAH3128809.1"/>
    </source>
</evidence>
<dbReference type="GO" id="GO:0005524">
    <property type="term" value="F:ATP binding"/>
    <property type="evidence" value="ECO:0007669"/>
    <property type="project" value="UniProtKB-KW"/>
</dbReference>
<dbReference type="Proteomes" id="UP000845014">
    <property type="component" value="Unassembled WGS sequence"/>
</dbReference>
<sequence length="300" mass="34012">MEEKEVILPPQFNRDTMYSVLKQCINESLVPTCKKIIFNLEHLSFIEPSGLTILSNTIEWLQLNKCDVSIKFKRYTSSSPTSENKKVMQFLNDIEFFSEYMDVEISEPLGKRRNTCPLELINYKDSVSWVRNSFIPWIGGILNVNVADLDYLQISLEEIFNNIADHSTVGTACISAQYFPRAEEIKICVSDFGVGIPMSLRKKFPQLSDSELLKKATDFGVSSENQPHNRGAGIGNIIKAITNDNLGVVHLHSNNGIITASNNNMSCSQEKSFYPGTFYEFNIDAKLARKVNNPEEEFVW</sequence>
<name>A0A3T1T6F5_LISMN</name>
<dbReference type="Proteomes" id="UP000529135">
    <property type="component" value="Unassembled WGS sequence"/>
</dbReference>
<dbReference type="Gene3D" id="3.30.565.10">
    <property type="entry name" value="Histidine kinase-like ATPase, C-terminal domain"/>
    <property type="match status" value="1"/>
</dbReference>
<evidence type="ECO:0000313" key="17">
    <source>
        <dbReference type="Proteomes" id="UP000460224"/>
    </source>
</evidence>
<dbReference type="EMBL" id="AAANYN010000029">
    <property type="protein sequence ID" value="EAD5775391.1"/>
    <property type="molecule type" value="Genomic_DNA"/>
</dbReference>
<dbReference type="SUPFAM" id="SSF55874">
    <property type="entry name" value="ATPase domain of HSP90 chaperone/DNA topoisomerase II/histidine kinase"/>
    <property type="match status" value="1"/>
</dbReference>
<dbReference type="Proteomes" id="UP000371553">
    <property type="component" value="Unassembled WGS sequence"/>
</dbReference>
<reference evidence="19 20" key="4">
    <citation type="submission" date="2019-04" db="EMBL/GenBank/DDBJ databases">
        <authorList>
            <person name="Ashton P.M."/>
            <person name="Dallman T."/>
            <person name="Nair S."/>
            <person name="De Pinna E."/>
            <person name="Peters T."/>
            <person name="Grant K."/>
        </authorList>
    </citation>
    <scope>NUCLEOTIDE SEQUENCE [LARGE SCALE GENOMIC DNA]</scope>
    <source>
        <strain evidence="5 20">562417</strain>
        <strain evidence="6 21">562428</strain>
        <strain evidence="4 19">563356</strain>
        <strain evidence="1 16">688377</strain>
        <strain evidence="7 18">760311</strain>
    </source>
</reference>
<evidence type="ECO:0000313" key="20">
    <source>
        <dbReference type="Proteomes" id="UP000525068"/>
    </source>
</evidence>
<reference evidence="8 13" key="5">
    <citation type="submission" date="2019-09" db="EMBL/GenBank/DDBJ databases">
        <authorList>
            <consortium name="GenomeTrakr network: Whole genome sequencing for foodborne pathogen traceback"/>
        </authorList>
    </citation>
    <scope>NUCLEOTIDE SEQUENCE [LARGE SCALE GENOMIC DNA]</scope>
    <source>
        <strain evidence="8 13">FLAG-55987</strain>
    </source>
</reference>
<dbReference type="EMBL" id="AABGFX010000033">
    <property type="protein sequence ID" value="EAH3128809.1"/>
    <property type="molecule type" value="Genomic_DNA"/>
</dbReference>
<reference evidence="10 17" key="2">
    <citation type="submission" date="2018-04" db="EMBL/GenBank/DDBJ databases">
        <title>Genome Analysis of a Prevalent Clone of Listeria monocytogenes Sequence Type 87 in China.</title>
        <authorList>
            <person name="Wang Y."/>
        </authorList>
    </citation>
    <scope>NUCLEOTIDE SEQUENCE [LARGE SCALE GENOMIC DNA]</scope>
    <source>
        <strain evidence="10 17">ICDC_LM1523</strain>
    </source>
</reference>
<evidence type="ECO:0000313" key="16">
    <source>
        <dbReference type="Proteomes" id="UP000413786"/>
    </source>
</evidence>
<evidence type="ECO:0000313" key="10">
    <source>
        <dbReference type="EMBL" id="KAA9450615.1"/>
    </source>
</evidence>
<protein>
    <submittedName>
        <fullName evidence="2">ATP-binding protein</fullName>
    </submittedName>
</protein>
<keyword evidence="2" id="KW-0547">Nucleotide-binding</keyword>
<gene>
    <name evidence="3" type="ORF">CD20_06950</name>
    <name evidence="5" type="ORF">D4271_00145</name>
    <name evidence="4" type="ORF">D4D89_15940</name>
    <name evidence="6" type="ORF">D5M70_16000</name>
    <name evidence="10" type="ORF">DCK61_07820</name>
    <name evidence="11" type="ORF">DOV25_09070</name>
    <name evidence="1" type="ORF">E0I39_00020</name>
    <name evidence="2" type="ORF">EXZ73_14000</name>
    <name evidence="8" type="ORF">F6436_15175</name>
    <name evidence="7" type="ORF">FJU19_00010</name>
    <name evidence="9" type="ORF">GYO01_01295</name>
</gene>
<evidence type="ECO:0000313" key="7">
    <source>
        <dbReference type="EMBL" id="ECL0129474.1"/>
    </source>
</evidence>
<evidence type="ECO:0000313" key="19">
    <source>
        <dbReference type="Proteomes" id="UP000517258"/>
    </source>
</evidence>
<dbReference type="EMBL" id="QDAY01000002">
    <property type="protein sequence ID" value="KAA9450615.1"/>
    <property type="molecule type" value="Genomic_DNA"/>
</dbReference>
<evidence type="ECO:0000313" key="12">
    <source>
        <dbReference type="Proteomes" id="UP000269407"/>
    </source>
</evidence>
<evidence type="ECO:0000313" key="15">
    <source>
        <dbReference type="Proteomes" id="UP000376505"/>
    </source>
</evidence>
<evidence type="ECO:0000313" key="14">
    <source>
        <dbReference type="Proteomes" id="UP000371553"/>
    </source>
</evidence>
<evidence type="ECO:0000313" key="4">
    <source>
        <dbReference type="EMBL" id="EAH0219809.1"/>
    </source>
</evidence>
<evidence type="ECO:0000313" key="8">
    <source>
        <dbReference type="EMBL" id="ECY6545653.1"/>
    </source>
</evidence>
<dbReference type="Proteomes" id="UP000269407">
    <property type="component" value="Unassembled WGS sequence"/>
</dbReference>
<evidence type="ECO:0000313" key="22">
    <source>
        <dbReference type="Proteomes" id="UP000845014"/>
    </source>
</evidence>
<dbReference type="AlphaFoldDB" id="A0A3T1T6F5"/>
<dbReference type="Proteomes" id="UP000376505">
    <property type="component" value="Unassembled WGS sequence"/>
</dbReference>
<dbReference type="Proteomes" id="UP000517258">
    <property type="component" value="Unassembled WGS sequence"/>
</dbReference>
<evidence type="ECO:0000313" key="9">
    <source>
        <dbReference type="EMBL" id="HAB7362729.1"/>
    </source>
</evidence>
<dbReference type="EMBL" id="RCRQ01000004">
    <property type="protein sequence ID" value="MCO38607.1"/>
    <property type="molecule type" value="Genomic_DNA"/>
</dbReference>
<reference evidence="2 15" key="3">
    <citation type="submission" date="2019-02" db="EMBL/GenBank/DDBJ databases">
        <authorList>
            <consortium name="GenomeTrakr: Next Generation Sequencing Network for Food Pathogen Tracability"/>
        </authorList>
    </citation>
    <scope>NUCLEOTIDE SEQUENCE [LARGE SCALE GENOMIC DNA]</scope>
    <source>
        <strain evidence="11 12">FDA00013213</strain>
        <strain evidence="2 15">FSIS31901579</strain>
        <strain evidence="3 14">NYAG13B12507-5</strain>
    </source>
</reference>
<keyword evidence="2" id="KW-0067">ATP-binding</keyword>
<dbReference type="EMBL" id="AABFMV010000001">
    <property type="protein sequence ID" value="EAH1613807.1"/>
    <property type="molecule type" value="Genomic_DNA"/>
</dbReference>
<evidence type="ECO:0000313" key="18">
    <source>
        <dbReference type="Proteomes" id="UP000478945"/>
    </source>
</evidence>
<evidence type="ECO:0000313" key="5">
    <source>
        <dbReference type="EMBL" id="EAH1613807.1"/>
    </source>
</evidence>
<accession>A0A3T1T6F5</accession>
<dbReference type="EMBL" id="AAJEKY010000001">
    <property type="protein sequence ID" value="ECL0129474.1"/>
    <property type="molecule type" value="Genomic_DNA"/>
</dbReference>
<organism evidence="2 15">
    <name type="scientific">Listeria monocytogenes</name>
    <dbReference type="NCBI Taxonomy" id="1639"/>
    <lineage>
        <taxon>Bacteria</taxon>
        <taxon>Bacillati</taxon>
        <taxon>Bacillota</taxon>
        <taxon>Bacilli</taxon>
        <taxon>Bacillales</taxon>
        <taxon>Listeriaceae</taxon>
        <taxon>Listeria</taxon>
    </lineage>
</organism>
<dbReference type="RefSeq" id="WP_049955959.1">
    <property type="nucleotide sequence ID" value="NZ_CAAVEO010000002.1"/>
</dbReference>
<reference evidence="9 22" key="1">
    <citation type="journal article" date="2018" name="Genome Biol.">
        <title>SKESA: strategic k-mer extension for scrupulous assemblies.</title>
        <authorList>
            <person name="Souvorov A."/>
            <person name="Agarwala R."/>
            <person name="Lipman D.J."/>
        </authorList>
    </citation>
    <scope>NUCLEOTIDE SEQUENCE [LARGE SCALE GENOMIC DNA]</scope>
    <source>
        <strain evidence="9 22">CFIAFB20160079</strain>
    </source>
</reference>
<dbReference type="EMBL" id="AAAPCR010000004">
    <property type="protein sequence ID" value="EAD8145804.1"/>
    <property type="molecule type" value="Genomic_DNA"/>
</dbReference>
<dbReference type="EMBL" id="AAAIJX010000001">
    <property type="protein sequence ID" value="EAC4481266.1"/>
    <property type="molecule type" value="Genomic_DNA"/>
</dbReference>
<evidence type="ECO:0000313" key="1">
    <source>
        <dbReference type="EMBL" id="EAC4481266.1"/>
    </source>
</evidence>
<dbReference type="Proteomes" id="UP000478945">
    <property type="component" value="Unassembled WGS sequence"/>
</dbReference>
<dbReference type="InterPro" id="IPR036890">
    <property type="entry name" value="HATPase_C_sf"/>
</dbReference>
<evidence type="ECO:0000313" key="3">
    <source>
        <dbReference type="EMBL" id="EAD8145804.1"/>
    </source>
</evidence>